<evidence type="ECO:0000313" key="3">
    <source>
        <dbReference type="Proteomes" id="UP000295781"/>
    </source>
</evidence>
<dbReference type="AlphaFoldDB" id="A0A4P2Q3T9"/>
<gene>
    <name evidence="2" type="ORF">SOCEGT47_045470</name>
</gene>
<accession>A0A4P2Q3T9</accession>
<reference evidence="2 3" key="1">
    <citation type="submission" date="2015-09" db="EMBL/GenBank/DDBJ databases">
        <title>Sorangium comparison.</title>
        <authorList>
            <person name="Zaburannyi N."/>
            <person name="Bunk B."/>
            <person name="Overmann J."/>
            <person name="Mueller R."/>
        </authorList>
    </citation>
    <scope>NUCLEOTIDE SEQUENCE [LARGE SCALE GENOMIC DNA]</scope>
    <source>
        <strain evidence="2 3">So ceGT47</strain>
    </source>
</reference>
<evidence type="ECO:0000313" key="2">
    <source>
        <dbReference type="EMBL" id="AUX24014.1"/>
    </source>
</evidence>
<proteinExistence type="predicted"/>
<keyword evidence="1" id="KW-0812">Transmembrane</keyword>
<dbReference type="Proteomes" id="UP000295781">
    <property type="component" value="Chromosome"/>
</dbReference>
<protein>
    <submittedName>
        <fullName evidence="2">Uncharacterized protein</fullName>
    </submittedName>
</protein>
<keyword evidence="1" id="KW-0472">Membrane</keyword>
<organism evidence="2 3">
    <name type="scientific">Sorangium cellulosum</name>
    <name type="common">Polyangium cellulosum</name>
    <dbReference type="NCBI Taxonomy" id="56"/>
    <lineage>
        <taxon>Bacteria</taxon>
        <taxon>Pseudomonadati</taxon>
        <taxon>Myxococcota</taxon>
        <taxon>Polyangia</taxon>
        <taxon>Polyangiales</taxon>
        <taxon>Polyangiaceae</taxon>
        <taxon>Sorangium</taxon>
    </lineage>
</organism>
<evidence type="ECO:0000256" key="1">
    <source>
        <dbReference type="SAM" id="Phobius"/>
    </source>
</evidence>
<dbReference type="RefSeq" id="WP_129349607.1">
    <property type="nucleotide sequence ID" value="NZ_CP012670.1"/>
</dbReference>
<dbReference type="OrthoDB" id="5514548at2"/>
<dbReference type="EMBL" id="CP012670">
    <property type="protein sequence ID" value="AUX24014.1"/>
    <property type="molecule type" value="Genomic_DNA"/>
</dbReference>
<name>A0A4P2Q3T9_SORCE</name>
<keyword evidence="1" id="KW-1133">Transmembrane helix</keyword>
<sequence>MTSVSPSWSGASPHGAAVCSGCGVVAPARGTTCAVCRRALAASRVVAPPLGDVTWVALRCAITCRSCGFPSPLEGIELDQGVDCAQCGSFQRFDKGDWREALAFAHAVGDLAGPRPEGRFPSADVWIGELNPHRAVGETLTFTEARAGKMHVEAAPGHPVCARCAALVEIQFLGMRLATRCPRCASTAQYELPSEALHHAGALRAAVASEQRVDRAVVRVQHTQAGLLSLTCPQCGAGVRPTDAQTVECAYCKTVAFMPARGRPRAGGRVVEPIVFWVAFQGPSPERAALEQPRAPKPPPAAADKLHFLKRGLSPLPGIELAPARPGLDLRQLGLTTALTLLALGLGLALLVLGSDAKLF</sequence>
<feature type="transmembrane region" description="Helical" evidence="1">
    <location>
        <begin position="333"/>
        <end position="353"/>
    </location>
</feature>